<evidence type="ECO:0000313" key="8">
    <source>
        <dbReference type="Proteomes" id="UP001209878"/>
    </source>
</evidence>
<dbReference type="PANTHER" id="PTHR24365">
    <property type="entry name" value="TOLL-LIKE RECEPTOR"/>
    <property type="match status" value="1"/>
</dbReference>
<dbReference type="EMBL" id="JAODUO010000352">
    <property type="protein sequence ID" value="KAK2182490.1"/>
    <property type="molecule type" value="Genomic_DNA"/>
</dbReference>
<dbReference type="SMART" id="SM00255">
    <property type="entry name" value="TIR"/>
    <property type="match status" value="1"/>
</dbReference>
<protein>
    <recommendedName>
        <fullName evidence="6">TIR domain-containing protein</fullName>
    </recommendedName>
</protein>
<sequence length="307" mass="35596">MLKLQTVGGLLTDVPPQTTRVKVKCFNLRVPVKLTFDNLSHIRELTFERLNVSANESNFFHGIGNITHLVLRDLSWKRLEMGYFEGLTNLRSLTIEHLDNLEFLHPDVLAPLVSLQSLSFRYIRSTNAVLRYRWKCAYLWSRATLRRTASDIKLEQVVYERDVFICYNSTDSGWVCHDLLDKLDKYKITAVIHHRDFLPGSILEETINESIAKCRYTMLVLSPDFLASNWCLLEMHLARNRIISEGRDVIVPIILREFPISMLTRTLEGILSKSHLQWTTDPDGQALFWDKLTTKLKHGGNLRPLKM</sequence>
<dbReference type="SUPFAM" id="SSF52058">
    <property type="entry name" value="L domain-like"/>
    <property type="match status" value="1"/>
</dbReference>
<comment type="subcellular location">
    <subcellularLocation>
        <location evidence="1">Membrane</location>
        <topology evidence="1">Single-pass membrane protein</topology>
    </subcellularLocation>
</comment>
<dbReference type="Pfam" id="PF13676">
    <property type="entry name" value="TIR_2"/>
    <property type="match status" value="1"/>
</dbReference>
<dbReference type="GO" id="GO:0038023">
    <property type="term" value="F:signaling receptor activity"/>
    <property type="evidence" value="ECO:0007669"/>
    <property type="project" value="TreeGrafter"/>
</dbReference>
<dbReference type="Gene3D" id="3.40.50.10140">
    <property type="entry name" value="Toll/interleukin-1 receptor homology (TIR) domain"/>
    <property type="match status" value="1"/>
</dbReference>
<dbReference type="AlphaFoldDB" id="A0AAD9L4H8"/>
<dbReference type="PANTHER" id="PTHR24365:SF530">
    <property type="entry name" value="MSTPROX-RELATED"/>
    <property type="match status" value="1"/>
</dbReference>
<dbReference type="GO" id="GO:0005886">
    <property type="term" value="C:plasma membrane"/>
    <property type="evidence" value="ECO:0007669"/>
    <property type="project" value="TreeGrafter"/>
</dbReference>
<keyword evidence="5" id="KW-0472">Membrane</keyword>
<evidence type="ECO:0000313" key="7">
    <source>
        <dbReference type="EMBL" id="KAK2182490.1"/>
    </source>
</evidence>
<evidence type="ECO:0000259" key="6">
    <source>
        <dbReference type="PROSITE" id="PS50104"/>
    </source>
</evidence>
<evidence type="ECO:0000256" key="3">
    <source>
        <dbReference type="ARBA" id="ARBA00022729"/>
    </source>
</evidence>
<evidence type="ECO:0000256" key="1">
    <source>
        <dbReference type="ARBA" id="ARBA00004167"/>
    </source>
</evidence>
<dbReference type="PROSITE" id="PS50104">
    <property type="entry name" value="TIR"/>
    <property type="match status" value="1"/>
</dbReference>
<keyword evidence="4" id="KW-1133">Transmembrane helix</keyword>
<dbReference type="InterPro" id="IPR032675">
    <property type="entry name" value="LRR_dom_sf"/>
</dbReference>
<reference evidence="7" key="1">
    <citation type="journal article" date="2023" name="Mol. Biol. Evol.">
        <title>Third-Generation Sequencing Reveals the Adaptive Role of the Epigenome in Three Deep-Sea Polychaetes.</title>
        <authorList>
            <person name="Perez M."/>
            <person name="Aroh O."/>
            <person name="Sun Y."/>
            <person name="Lan Y."/>
            <person name="Juniper S.K."/>
            <person name="Young C.R."/>
            <person name="Angers B."/>
            <person name="Qian P.Y."/>
        </authorList>
    </citation>
    <scope>NUCLEOTIDE SEQUENCE</scope>
    <source>
        <strain evidence="7">R07B-5</strain>
    </source>
</reference>
<dbReference type="InterPro" id="IPR035897">
    <property type="entry name" value="Toll_tir_struct_dom_sf"/>
</dbReference>
<evidence type="ECO:0000256" key="2">
    <source>
        <dbReference type="ARBA" id="ARBA00022692"/>
    </source>
</evidence>
<gene>
    <name evidence="7" type="ORF">NP493_351g04046</name>
</gene>
<comment type="caution">
    <text evidence="7">The sequence shown here is derived from an EMBL/GenBank/DDBJ whole genome shotgun (WGS) entry which is preliminary data.</text>
</comment>
<feature type="domain" description="TIR" evidence="6">
    <location>
        <begin position="159"/>
        <end position="296"/>
    </location>
</feature>
<evidence type="ECO:0000256" key="4">
    <source>
        <dbReference type="ARBA" id="ARBA00022989"/>
    </source>
</evidence>
<dbReference type="SUPFAM" id="SSF52200">
    <property type="entry name" value="Toll/Interleukin receptor TIR domain"/>
    <property type="match status" value="1"/>
</dbReference>
<evidence type="ECO:0000256" key="5">
    <source>
        <dbReference type="ARBA" id="ARBA00023136"/>
    </source>
</evidence>
<dbReference type="Proteomes" id="UP001209878">
    <property type="component" value="Unassembled WGS sequence"/>
</dbReference>
<dbReference type="InterPro" id="IPR000157">
    <property type="entry name" value="TIR_dom"/>
</dbReference>
<keyword evidence="3" id="KW-0732">Signal</keyword>
<keyword evidence="8" id="KW-1185">Reference proteome</keyword>
<dbReference type="GO" id="GO:0007165">
    <property type="term" value="P:signal transduction"/>
    <property type="evidence" value="ECO:0007669"/>
    <property type="project" value="InterPro"/>
</dbReference>
<keyword evidence="2" id="KW-0812">Transmembrane</keyword>
<name>A0AAD9L4H8_RIDPI</name>
<organism evidence="7 8">
    <name type="scientific">Ridgeia piscesae</name>
    <name type="common">Tubeworm</name>
    <dbReference type="NCBI Taxonomy" id="27915"/>
    <lineage>
        <taxon>Eukaryota</taxon>
        <taxon>Metazoa</taxon>
        <taxon>Spiralia</taxon>
        <taxon>Lophotrochozoa</taxon>
        <taxon>Annelida</taxon>
        <taxon>Polychaeta</taxon>
        <taxon>Sedentaria</taxon>
        <taxon>Canalipalpata</taxon>
        <taxon>Sabellida</taxon>
        <taxon>Siboglinidae</taxon>
        <taxon>Ridgeia</taxon>
    </lineage>
</organism>
<dbReference type="Gene3D" id="3.80.10.10">
    <property type="entry name" value="Ribonuclease Inhibitor"/>
    <property type="match status" value="1"/>
</dbReference>
<proteinExistence type="predicted"/>
<accession>A0AAD9L4H8</accession>